<keyword evidence="4" id="KW-0804">Transcription</keyword>
<evidence type="ECO:0000313" key="7">
    <source>
        <dbReference type="Proteomes" id="UP001365846"/>
    </source>
</evidence>
<feature type="domain" description="HTH lysR-type" evidence="5">
    <location>
        <begin position="1"/>
        <end position="59"/>
    </location>
</feature>
<dbReference type="Pfam" id="PF00126">
    <property type="entry name" value="HTH_1"/>
    <property type="match status" value="1"/>
</dbReference>
<dbReference type="Proteomes" id="UP001365846">
    <property type="component" value="Unassembled WGS sequence"/>
</dbReference>
<dbReference type="InterPro" id="IPR058163">
    <property type="entry name" value="LysR-type_TF_proteobact-type"/>
</dbReference>
<comment type="similarity">
    <text evidence="1">Belongs to the LysR transcriptional regulatory family.</text>
</comment>
<dbReference type="InterPro" id="IPR036388">
    <property type="entry name" value="WH-like_DNA-bd_sf"/>
</dbReference>
<keyword evidence="3" id="KW-0238">DNA-binding</keyword>
<dbReference type="Pfam" id="PF03466">
    <property type="entry name" value="LysR_substrate"/>
    <property type="match status" value="1"/>
</dbReference>
<evidence type="ECO:0000256" key="1">
    <source>
        <dbReference type="ARBA" id="ARBA00009437"/>
    </source>
</evidence>
<keyword evidence="2" id="KW-0805">Transcription regulation</keyword>
<dbReference type="PANTHER" id="PTHR30537:SF5">
    <property type="entry name" value="HTH-TYPE TRANSCRIPTIONAL ACTIVATOR TTDR-RELATED"/>
    <property type="match status" value="1"/>
</dbReference>
<dbReference type="InterPro" id="IPR036390">
    <property type="entry name" value="WH_DNA-bd_sf"/>
</dbReference>
<evidence type="ECO:0000256" key="3">
    <source>
        <dbReference type="ARBA" id="ARBA00023125"/>
    </source>
</evidence>
<dbReference type="CDD" id="cd08422">
    <property type="entry name" value="PBP2_CrgA_like"/>
    <property type="match status" value="1"/>
</dbReference>
<dbReference type="RefSeq" id="WP_340355683.1">
    <property type="nucleotide sequence ID" value="NZ_JBBKZU010000002.1"/>
</dbReference>
<protein>
    <submittedName>
        <fullName evidence="6">LysR family transcriptional regulator</fullName>
    </submittedName>
</protein>
<evidence type="ECO:0000259" key="5">
    <source>
        <dbReference type="PROSITE" id="PS50931"/>
    </source>
</evidence>
<evidence type="ECO:0000313" key="6">
    <source>
        <dbReference type="EMBL" id="MEJ8810357.1"/>
    </source>
</evidence>
<dbReference type="EMBL" id="JBBKZU010000002">
    <property type="protein sequence ID" value="MEJ8810357.1"/>
    <property type="molecule type" value="Genomic_DNA"/>
</dbReference>
<dbReference type="Gene3D" id="3.40.190.290">
    <property type="match status" value="1"/>
</dbReference>
<accession>A0ABU8V9N5</accession>
<keyword evidence="7" id="KW-1185">Reference proteome</keyword>
<dbReference type="SUPFAM" id="SSF53850">
    <property type="entry name" value="Periplasmic binding protein-like II"/>
    <property type="match status" value="1"/>
</dbReference>
<reference evidence="6 7" key="1">
    <citation type="submission" date="2024-03" db="EMBL/GenBank/DDBJ databases">
        <title>Novel species of the genus Variovorax.</title>
        <authorList>
            <person name="Liu Q."/>
            <person name="Xin Y.-H."/>
        </authorList>
    </citation>
    <scope>NUCLEOTIDE SEQUENCE [LARGE SCALE GENOMIC DNA]</scope>
    <source>
        <strain evidence="6 7">KACC 18899</strain>
    </source>
</reference>
<name>A0ABU8V9N5_9BURK</name>
<sequence>MDRLRAMELFLSISQTRNFSETARRFGISATGVSRMITDIEEELKVKLLLRSTRQIALTESGQEYARQLEGILWRINELQSNITAISTAPQGSLRVHSRMMFGLGVLPQLIAGFRKLYPEIHIELTLGEAAVDLRRNQFDVDFRISPPVEAGVKRRMLFQSDRYLVASPGYLAGKPGLDEPESILAHDCLAYQLPGDDYTWFFKQQDQLRPVAFRPRHITNSGIALLELARLGEGLALLDDYTVHNDIRQGRLLRVLGDYRISNKGFDEGMYATILDTPIVPAKIRLFLDFVAERVAGPELRFLAHGKAAGLDAAPPAAS</sequence>
<dbReference type="Gene3D" id="1.10.10.10">
    <property type="entry name" value="Winged helix-like DNA-binding domain superfamily/Winged helix DNA-binding domain"/>
    <property type="match status" value="1"/>
</dbReference>
<dbReference type="InterPro" id="IPR000847">
    <property type="entry name" value="LysR_HTH_N"/>
</dbReference>
<comment type="caution">
    <text evidence="6">The sequence shown here is derived from an EMBL/GenBank/DDBJ whole genome shotgun (WGS) entry which is preliminary data.</text>
</comment>
<gene>
    <name evidence="6" type="ORF">WKW77_04710</name>
</gene>
<dbReference type="InterPro" id="IPR005119">
    <property type="entry name" value="LysR_subst-bd"/>
</dbReference>
<dbReference type="PANTHER" id="PTHR30537">
    <property type="entry name" value="HTH-TYPE TRANSCRIPTIONAL REGULATOR"/>
    <property type="match status" value="1"/>
</dbReference>
<organism evidence="6 7">
    <name type="scientific">Variovorax ureilyticus</name>
    <dbReference type="NCBI Taxonomy" id="1836198"/>
    <lineage>
        <taxon>Bacteria</taxon>
        <taxon>Pseudomonadati</taxon>
        <taxon>Pseudomonadota</taxon>
        <taxon>Betaproteobacteria</taxon>
        <taxon>Burkholderiales</taxon>
        <taxon>Comamonadaceae</taxon>
        <taxon>Variovorax</taxon>
    </lineage>
</organism>
<proteinExistence type="inferred from homology"/>
<dbReference type="SUPFAM" id="SSF46785">
    <property type="entry name" value="Winged helix' DNA-binding domain"/>
    <property type="match status" value="1"/>
</dbReference>
<dbReference type="PROSITE" id="PS50931">
    <property type="entry name" value="HTH_LYSR"/>
    <property type="match status" value="1"/>
</dbReference>
<evidence type="ECO:0000256" key="4">
    <source>
        <dbReference type="ARBA" id="ARBA00023163"/>
    </source>
</evidence>
<evidence type="ECO:0000256" key="2">
    <source>
        <dbReference type="ARBA" id="ARBA00023015"/>
    </source>
</evidence>